<sequence length="458" mass="48848">MTSLEIVNPGTGEPVASVPAATPEDVDRAVRAAHTAQREWGRLAYGERGKHLHALAQTFEAHVDELVPILVAEQGKTIREAKIELHKAADTLEHYAGLSRQVRAVSIHNVDSGVDARVLRRPLGVVAAIVPWNFPTTLLCNKLGPALLCGNTVVAKPADSTPLTTLRLQELFAEAGLPEGVFQVLPGTGAVTGEALVTHPLVRKVAFTGSTPVGERVSALAAVGSKRVTLELGGSDPMIICDDADLKAAASAAAMGRFYNCGQACLAIKRLYVFEAVADEIIEAVAAKAKRLRLGVGDDPNAQMGPLHSFKQRDQLERQIAESGGEIVAGGGRPDGLDSGWFHEPTVVVEPGKDSPMAVEEVFGPALPIWRVRDMDEAIELANASPFGLGSSVWTSDLNRAERAAAELDCGYTWINSRTKVYDELPFGGLKASGYGKEHGSEALDYYTDQKSVVVRRA</sequence>
<dbReference type="EMBL" id="JAPCID010000005">
    <property type="protein sequence ID" value="MDA0136528.1"/>
    <property type="molecule type" value="Genomic_DNA"/>
</dbReference>
<keyword evidence="1" id="KW-0560">Oxidoreductase</keyword>
<dbReference type="RefSeq" id="WP_202952133.1">
    <property type="nucleotide sequence ID" value="NZ_JAPCID010000005.1"/>
</dbReference>
<dbReference type="Proteomes" id="UP001147700">
    <property type="component" value="Unassembled WGS sequence"/>
</dbReference>
<protein>
    <submittedName>
        <fullName evidence="3">Aldehyde dehydrogenase family protein</fullName>
    </submittedName>
</protein>
<reference evidence="3" key="1">
    <citation type="submission" date="2022-10" db="EMBL/GenBank/DDBJ databases">
        <title>The WGS of Solirubrobacter sp. CPCC 204708.</title>
        <authorList>
            <person name="Jiang Z."/>
        </authorList>
    </citation>
    <scope>NUCLEOTIDE SEQUENCE</scope>
    <source>
        <strain evidence="3">CPCC 204708</strain>
    </source>
</reference>
<dbReference type="PANTHER" id="PTHR11699">
    <property type="entry name" value="ALDEHYDE DEHYDROGENASE-RELATED"/>
    <property type="match status" value="1"/>
</dbReference>
<dbReference type="PROSITE" id="PS00070">
    <property type="entry name" value="ALDEHYDE_DEHYDR_CYS"/>
    <property type="match status" value="1"/>
</dbReference>
<evidence type="ECO:0000313" key="4">
    <source>
        <dbReference type="Proteomes" id="UP001147700"/>
    </source>
</evidence>
<dbReference type="InterPro" id="IPR016160">
    <property type="entry name" value="Ald_DH_CS_CYS"/>
</dbReference>
<organism evidence="3 4">
    <name type="scientific">Solirubrobacter deserti</name>
    <dbReference type="NCBI Taxonomy" id="2282478"/>
    <lineage>
        <taxon>Bacteria</taxon>
        <taxon>Bacillati</taxon>
        <taxon>Actinomycetota</taxon>
        <taxon>Thermoleophilia</taxon>
        <taxon>Solirubrobacterales</taxon>
        <taxon>Solirubrobacteraceae</taxon>
        <taxon>Solirubrobacter</taxon>
    </lineage>
</organism>
<dbReference type="SUPFAM" id="SSF53720">
    <property type="entry name" value="ALDH-like"/>
    <property type="match status" value="1"/>
</dbReference>
<dbReference type="InterPro" id="IPR016163">
    <property type="entry name" value="Ald_DH_C"/>
</dbReference>
<name>A0ABT4RDD3_9ACTN</name>
<dbReference type="Pfam" id="PF00171">
    <property type="entry name" value="Aldedh"/>
    <property type="match status" value="1"/>
</dbReference>
<proteinExistence type="predicted"/>
<comment type="caution">
    <text evidence="3">The sequence shown here is derived from an EMBL/GenBank/DDBJ whole genome shotgun (WGS) entry which is preliminary data.</text>
</comment>
<evidence type="ECO:0000313" key="3">
    <source>
        <dbReference type="EMBL" id="MDA0136528.1"/>
    </source>
</evidence>
<dbReference type="CDD" id="cd07078">
    <property type="entry name" value="ALDH"/>
    <property type="match status" value="1"/>
</dbReference>
<dbReference type="InterPro" id="IPR016161">
    <property type="entry name" value="Ald_DH/histidinol_DH"/>
</dbReference>
<dbReference type="Gene3D" id="3.40.309.10">
    <property type="entry name" value="Aldehyde Dehydrogenase, Chain A, domain 2"/>
    <property type="match status" value="1"/>
</dbReference>
<accession>A0ABT4RDD3</accession>
<gene>
    <name evidence="3" type="ORF">OJ962_03395</name>
</gene>
<dbReference type="InterPro" id="IPR016162">
    <property type="entry name" value="Ald_DH_N"/>
</dbReference>
<dbReference type="InterPro" id="IPR015590">
    <property type="entry name" value="Aldehyde_DH_dom"/>
</dbReference>
<evidence type="ECO:0000256" key="1">
    <source>
        <dbReference type="ARBA" id="ARBA00023002"/>
    </source>
</evidence>
<dbReference type="Gene3D" id="3.40.605.10">
    <property type="entry name" value="Aldehyde Dehydrogenase, Chain A, domain 1"/>
    <property type="match status" value="1"/>
</dbReference>
<feature type="domain" description="Aldehyde dehydrogenase" evidence="2">
    <location>
        <begin position="4"/>
        <end position="453"/>
    </location>
</feature>
<evidence type="ECO:0000259" key="2">
    <source>
        <dbReference type="Pfam" id="PF00171"/>
    </source>
</evidence>
<keyword evidence="4" id="KW-1185">Reference proteome</keyword>